<evidence type="ECO:0000313" key="2">
    <source>
        <dbReference type="EMBL" id="BBJ43326.1"/>
    </source>
</evidence>
<dbReference type="AlphaFoldDB" id="A0A499V4T8"/>
<feature type="transmembrane region" description="Helical" evidence="1">
    <location>
        <begin position="177"/>
        <end position="195"/>
    </location>
</feature>
<sequence>MPLATADPQVTAPHTTAAMRSPGEVDNRAAYIGFGLAYVFGHGSAALSKGASPLLDLPSWLPMTLLGAGLAAGTVQATRAALRAQRGAAGPDLLSGKLLGASWLIGFAALFLAITGLSSAVEMPDLQSMLWPTGSGLIVGLLYVSEGAARRNVLHYGLGIWLALTSTAALFLGTPGLYWVLAIAGGGAYAVATVLERRRLGIR</sequence>
<evidence type="ECO:0000256" key="1">
    <source>
        <dbReference type="SAM" id="Phobius"/>
    </source>
</evidence>
<proteinExistence type="predicted"/>
<keyword evidence="1" id="KW-0812">Transmembrane</keyword>
<feature type="transmembrane region" description="Helical" evidence="1">
    <location>
        <begin position="153"/>
        <end position="171"/>
    </location>
</feature>
<feature type="transmembrane region" description="Helical" evidence="1">
    <location>
        <begin position="98"/>
        <end position="117"/>
    </location>
</feature>
<dbReference type="Proteomes" id="UP000463951">
    <property type="component" value="Chromosome"/>
</dbReference>
<keyword evidence="1" id="KW-0472">Membrane</keyword>
<accession>A0A499V4T8</accession>
<keyword evidence="1" id="KW-1133">Transmembrane helix</keyword>
<organism evidence="2 3">
    <name type="scientific">Streptomyces antimycoticus</name>
    <dbReference type="NCBI Taxonomy" id="68175"/>
    <lineage>
        <taxon>Bacteria</taxon>
        <taxon>Bacillati</taxon>
        <taxon>Actinomycetota</taxon>
        <taxon>Actinomycetes</taxon>
        <taxon>Kitasatosporales</taxon>
        <taxon>Streptomycetaceae</taxon>
        <taxon>Streptomyces</taxon>
        <taxon>Streptomyces violaceusniger group</taxon>
    </lineage>
</organism>
<protein>
    <submittedName>
        <fullName evidence="2">Uncharacterized protein</fullName>
    </submittedName>
</protein>
<evidence type="ECO:0000313" key="3">
    <source>
        <dbReference type="Proteomes" id="UP000463951"/>
    </source>
</evidence>
<gene>
    <name evidence="2" type="ORF">SSPO_060440</name>
</gene>
<feature type="transmembrane region" description="Helical" evidence="1">
    <location>
        <begin position="129"/>
        <end position="146"/>
    </location>
</feature>
<feature type="transmembrane region" description="Helical" evidence="1">
    <location>
        <begin position="59"/>
        <end position="77"/>
    </location>
</feature>
<reference evidence="2 3" key="1">
    <citation type="journal article" date="2020" name="Int. J. Syst. Evol. Microbiol.">
        <title>Reclassification of Streptomyces castelarensis and Streptomyces sporoclivatus as later heterotypic synonyms of Streptomyces antimycoticus.</title>
        <authorList>
            <person name="Komaki H."/>
            <person name="Tamura T."/>
        </authorList>
    </citation>
    <scope>NUCLEOTIDE SEQUENCE [LARGE SCALE GENOMIC DNA]</scope>
    <source>
        <strain evidence="2 3">NBRC 100767</strain>
    </source>
</reference>
<dbReference type="EMBL" id="AP019620">
    <property type="protein sequence ID" value="BBJ43326.1"/>
    <property type="molecule type" value="Genomic_DNA"/>
</dbReference>
<name>A0A499V4T8_9ACTN</name>